<evidence type="ECO:0000313" key="10">
    <source>
        <dbReference type="EMBL" id="SDW22054.1"/>
    </source>
</evidence>
<dbReference type="EMBL" id="JRKQ01000001">
    <property type="protein sequence ID" value="KGJ23783.1"/>
    <property type="molecule type" value="Genomic_DNA"/>
</dbReference>
<dbReference type="PANTHER" id="PTHR30269">
    <property type="entry name" value="TRANSMEMBRANE PROTEIN YFCA"/>
    <property type="match status" value="1"/>
</dbReference>
<evidence type="ECO:0000256" key="8">
    <source>
        <dbReference type="RuleBase" id="RU363041"/>
    </source>
</evidence>
<reference evidence="9 11" key="2">
    <citation type="submission" date="2014-10" db="EMBL/GenBank/DDBJ databases">
        <title>Paracoccus sanguinis sp. nov., isolated from clinical specimens of New York State patients.</title>
        <authorList>
            <person name="Mingle L.A."/>
            <person name="Cole J.A."/>
            <person name="Lapierre P."/>
            <person name="Musser K.A."/>
        </authorList>
    </citation>
    <scope>NUCLEOTIDE SEQUENCE [LARGE SCALE GENOMIC DNA]</scope>
    <source>
        <strain evidence="9 11">5503</strain>
    </source>
</reference>
<protein>
    <recommendedName>
        <fullName evidence="8">Probable membrane transporter protein</fullName>
    </recommendedName>
</protein>
<evidence type="ECO:0000313" key="9">
    <source>
        <dbReference type="EMBL" id="KGJ23783.1"/>
    </source>
</evidence>
<evidence type="ECO:0000256" key="2">
    <source>
        <dbReference type="ARBA" id="ARBA00009142"/>
    </source>
</evidence>
<dbReference type="Proteomes" id="UP000182944">
    <property type="component" value="Unassembled WGS sequence"/>
</dbReference>
<name>A0A099G9X9_9RHOB</name>
<feature type="transmembrane region" description="Helical" evidence="8">
    <location>
        <begin position="233"/>
        <end position="250"/>
    </location>
</feature>
<evidence type="ECO:0000256" key="6">
    <source>
        <dbReference type="ARBA" id="ARBA00022989"/>
    </source>
</evidence>
<feature type="transmembrane region" description="Helical" evidence="8">
    <location>
        <begin position="141"/>
        <end position="162"/>
    </location>
</feature>
<dbReference type="InterPro" id="IPR002781">
    <property type="entry name" value="TM_pro_TauE-like"/>
</dbReference>
<feature type="transmembrane region" description="Helical" evidence="8">
    <location>
        <begin position="174"/>
        <end position="196"/>
    </location>
</feature>
<dbReference type="Proteomes" id="UP000029858">
    <property type="component" value="Unassembled WGS sequence"/>
</dbReference>
<sequence>MFGLDPHLLLLAVAVTFVAGFVKGAIGFAMPMIMMSAFGSFLPAPTALALLIVPTLMTNIQQATRQGLRAAWESAGHVRWHIAMVVLFIFVSAPFARVLPAWAMYLALGAPITGFALWQLSGRPLALPIHRRRRAEIVSGIIGGLYGGISGIWGPPLIVYLLSIGAPKLEQIRVQGVVFLIGAVALTVAHLGSGVLNAQTLPLSALMAVPAFVGMRLGFALQDRMDVVQFRRWTLILLVLTGLNLVRRALTMD</sequence>
<keyword evidence="6 8" id="KW-1133">Transmembrane helix</keyword>
<dbReference type="Pfam" id="PF01925">
    <property type="entry name" value="TauE"/>
    <property type="match status" value="1"/>
</dbReference>
<evidence type="ECO:0000256" key="1">
    <source>
        <dbReference type="ARBA" id="ARBA00004651"/>
    </source>
</evidence>
<dbReference type="AlphaFoldDB" id="A0A099G9X9"/>
<evidence type="ECO:0000256" key="3">
    <source>
        <dbReference type="ARBA" id="ARBA00022448"/>
    </source>
</evidence>
<comment type="subcellular location">
    <subcellularLocation>
        <location evidence="1 8">Cell membrane</location>
        <topology evidence="1 8">Multi-pass membrane protein</topology>
    </subcellularLocation>
</comment>
<organism evidence="9 11">
    <name type="scientific">Paracoccus sanguinis</name>
    <dbReference type="NCBI Taxonomy" id="1545044"/>
    <lineage>
        <taxon>Bacteria</taxon>
        <taxon>Pseudomonadati</taxon>
        <taxon>Pseudomonadota</taxon>
        <taxon>Alphaproteobacteria</taxon>
        <taxon>Rhodobacterales</taxon>
        <taxon>Paracoccaceae</taxon>
        <taxon>Paracoccus</taxon>
    </lineage>
</organism>
<feature type="transmembrane region" description="Helical" evidence="8">
    <location>
        <begin position="34"/>
        <end position="57"/>
    </location>
</feature>
<keyword evidence="12" id="KW-1185">Reference proteome</keyword>
<evidence type="ECO:0000256" key="7">
    <source>
        <dbReference type="ARBA" id="ARBA00023136"/>
    </source>
</evidence>
<feature type="transmembrane region" description="Helical" evidence="8">
    <location>
        <begin position="102"/>
        <end position="120"/>
    </location>
</feature>
<keyword evidence="7 8" id="KW-0472">Membrane</keyword>
<keyword evidence="4 8" id="KW-1003">Cell membrane</keyword>
<evidence type="ECO:0000256" key="5">
    <source>
        <dbReference type="ARBA" id="ARBA00022692"/>
    </source>
</evidence>
<accession>A0A099GNY1</accession>
<accession>A0A099GGC9</accession>
<dbReference type="OrthoDB" id="9800873at2"/>
<feature type="transmembrane region" description="Helical" evidence="8">
    <location>
        <begin position="203"/>
        <end position="221"/>
    </location>
</feature>
<accession>A0A099G9X9</accession>
<reference evidence="12" key="4">
    <citation type="submission" date="2016-10" db="EMBL/GenBank/DDBJ databases">
        <authorList>
            <person name="Varghese N."/>
            <person name="Submissions S."/>
        </authorList>
    </citation>
    <scope>NUCLEOTIDE SEQUENCE [LARGE SCALE GENOMIC DNA]</scope>
    <source>
        <strain evidence="12">DSM 29303</strain>
    </source>
</reference>
<reference evidence="9 11" key="1">
    <citation type="submission" date="2014-09" db="EMBL/GenBank/DDBJ databases">
        <authorList>
            <person name="McGinnis J.M."/>
            <person name="Wolfgang W.J."/>
        </authorList>
    </citation>
    <scope>NUCLEOTIDE SEQUENCE [LARGE SCALE GENOMIC DNA]</scope>
    <source>
        <strain evidence="9 11">5503</strain>
    </source>
</reference>
<evidence type="ECO:0000256" key="4">
    <source>
        <dbReference type="ARBA" id="ARBA00022475"/>
    </source>
</evidence>
<proteinExistence type="inferred from homology"/>
<comment type="similarity">
    <text evidence="2 8">Belongs to the 4-toluene sulfonate uptake permease (TSUP) (TC 2.A.102) family.</text>
</comment>
<feature type="transmembrane region" description="Helical" evidence="8">
    <location>
        <begin position="78"/>
        <end position="96"/>
    </location>
</feature>
<dbReference type="RefSeq" id="WP_036700870.1">
    <property type="nucleotide sequence ID" value="NZ_CP051542.1"/>
</dbReference>
<gene>
    <name evidence="9" type="ORF">IX56_00485</name>
    <name evidence="10" type="ORF">SAMN05444276_101433</name>
</gene>
<keyword evidence="5 8" id="KW-0812">Transmembrane</keyword>
<dbReference type="STRING" id="1545044.SAMN05444276_101433"/>
<dbReference type="EMBL" id="FNNA01000001">
    <property type="protein sequence ID" value="SDW22054.1"/>
    <property type="molecule type" value="Genomic_DNA"/>
</dbReference>
<dbReference type="PANTHER" id="PTHR30269:SF32">
    <property type="entry name" value="MEMBRANE TRANSPORTER PROTEIN-RELATED"/>
    <property type="match status" value="1"/>
</dbReference>
<evidence type="ECO:0000313" key="12">
    <source>
        <dbReference type="Proteomes" id="UP000182944"/>
    </source>
</evidence>
<dbReference type="InterPro" id="IPR052017">
    <property type="entry name" value="TSUP"/>
</dbReference>
<evidence type="ECO:0000313" key="11">
    <source>
        <dbReference type="Proteomes" id="UP000029858"/>
    </source>
</evidence>
<reference evidence="10" key="3">
    <citation type="submission" date="2016-10" db="EMBL/GenBank/DDBJ databases">
        <authorList>
            <person name="de Groot N.N."/>
        </authorList>
    </citation>
    <scope>NUCLEOTIDE SEQUENCE [LARGE SCALE GENOMIC DNA]</scope>
    <source>
        <strain evidence="10">DSM 29303</strain>
    </source>
</reference>
<dbReference type="GO" id="GO:0005886">
    <property type="term" value="C:plasma membrane"/>
    <property type="evidence" value="ECO:0007669"/>
    <property type="project" value="UniProtKB-SubCell"/>
</dbReference>
<keyword evidence="3" id="KW-0813">Transport</keyword>